<accession>A0AAD9R752</accession>
<dbReference type="GO" id="GO:0046872">
    <property type="term" value="F:metal ion binding"/>
    <property type="evidence" value="ECO:0007669"/>
    <property type="project" value="UniProtKB-KW"/>
</dbReference>
<dbReference type="PANTHER" id="PTHR47992">
    <property type="entry name" value="PROTEIN PHOSPHATASE"/>
    <property type="match status" value="1"/>
</dbReference>
<feature type="region of interest" description="Disordered" evidence="5">
    <location>
        <begin position="295"/>
        <end position="324"/>
    </location>
</feature>
<evidence type="ECO:0000256" key="3">
    <source>
        <dbReference type="ARBA" id="ARBA00022912"/>
    </source>
</evidence>
<keyword evidence="8" id="KW-1185">Reference proteome</keyword>
<organism evidence="7 8">
    <name type="scientific">Acropora cervicornis</name>
    <name type="common">Staghorn coral</name>
    <dbReference type="NCBI Taxonomy" id="6130"/>
    <lineage>
        <taxon>Eukaryota</taxon>
        <taxon>Metazoa</taxon>
        <taxon>Cnidaria</taxon>
        <taxon>Anthozoa</taxon>
        <taxon>Hexacorallia</taxon>
        <taxon>Scleractinia</taxon>
        <taxon>Astrocoeniina</taxon>
        <taxon>Acroporidae</taxon>
        <taxon>Acropora</taxon>
    </lineage>
</organism>
<dbReference type="PROSITE" id="PS51746">
    <property type="entry name" value="PPM_2"/>
    <property type="match status" value="1"/>
</dbReference>
<evidence type="ECO:0000259" key="6">
    <source>
        <dbReference type="PROSITE" id="PS51746"/>
    </source>
</evidence>
<evidence type="ECO:0000256" key="4">
    <source>
        <dbReference type="RuleBase" id="RU003465"/>
    </source>
</evidence>
<reference evidence="7" key="2">
    <citation type="journal article" date="2023" name="Science">
        <title>Genomic signatures of disease resistance in endangered staghorn corals.</title>
        <authorList>
            <person name="Vollmer S.V."/>
            <person name="Selwyn J.D."/>
            <person name="Despard B.A."/>
            <person name="Roesel C.L."/>
        </authorList>
    </citation>
    <scope>NUCLEOTIDE SEQUENCE</scope>
    <source>
        <strain evidence="7">K2</strain>
    </source>
</reference>
<comment type="similarity">
    <text evidence="4">Belongs to the PP2C family.</text>
</comment>
<evidence type="ECO:0000313" key="7">
    <source>
        <dbReference type="EMBL" id="KAK2574333.1"/>
    </source>
</evidence>
<proteinExistence type="inferred from homology"/>
<dbReference type="GO" id="GO:0004722">
    <property type="term" value="F:protein serine/threonine phosphatase activity"/>
    <property type="evidence" value="ECO:0007669"/>
    <property type="project" value="InterPro"/>
</dbReference>
<dbReference type="InterPro" id="IPR000222">
    <property type="entry name" value="PP2C_BS"/>
</dbReference>
<dbReference type="CDD" id="cd00143">
    <property type="entry name" value="PP2Cc"/>
    <property type="match status" value="1"/>
</dbReference>
<keyword evidence="3 4" id="KW-0904">Protein phosphatase</keyword>
<dbReference type="Pfam" id="PF00481">
    <property type="entry name" value="PP2C"/>
    <property type="match status" value="1"/>
</dbReference>
<comment type="caution">
    <text evidence="7">The sequence shown here is derived from an EMBL/GenBank/DDBJ whole genome shotgun (WGS) entry which is preliminary data.</text>
</comment>
<keyword evidence="2 4" id="KW-0378">Hydrolase</keyword>
<reference evidence="7" key="1">
    <citation type="journal article" date="2023" name="G3 (Bethesda)">
        <title>Whole genome assembly and annotation of the endangered Caribbean coral Acropora cervicornis.</title>
        <authorList>
            <person name="Selwyn J.D."/>
            <person name="Vollmer S.V."/>
        </authorList>
    </citation>
    <scope>NUCLEOTIDE SEQUENCE</scope>
    <source>
        <strain evidence="7">K2</strain>
    </source>
</reference>
<dbReference type="SUPFAM" id="SSF81606">
    <property type="entry name" value="PP2C-like"/>
    <property type="match status" value="1"/>
</dbReference>
<dbReference type="Proteomes" id="UP001249851">
    <property type="component" value="Unassembled WGS sequence"/>
</dbReference>
<dbReference type="Gene3D" id="3.60.40.10">
    <property type="entry name" value="PPM-type phosphatase domain"/>
    <property type="match status" value="1"/>
</dbReference>
<dbReference type="PROSITE" id="PS01032">
    <property type="entry name" value="PPM_1"/>
    <property type="match status" value="1"/>
</dbReference>
<keyword evidence="1" id="KW-0479">Metal-binding</keyword>
<dbReference type="InterPro" id="IPR001932">
    <property type="entry name" value="PPM-type_phosphatase-like_dom"/>
</dbReference>
<sequence length="367" mass="41564">MSKKTKSRKIIVRVNGQANQGGRKEMEDFKRVVFDRDPEQAFFAVFDGHGGRDAAIFARDNLWDNIKKQKGFYSGDTGRVIKAIKDGFLITHRHMWKQLDSWPRTRHGLPSTSGTTATVVILKGRTLYIAHVGDSGAALGRLNKERKLQAVPLTADHKPDVPSEKSRIESLGGKVLSRNGDLWSFNYYRNEFIVSPVPDIRVYKITPGMEKFLVIASDGLWGVMRVEEVVKFVHNFDKDDICNLGDVSHRLIQRALARWRERDLRADNTSVIVVHFDEINQDEPPMKIPRLDKTLNEEETESETKESTDSSQASDKTPNQDSLFNQKPALVRKLAFRCSNPIISLKNEHAVVTEAGRQGIELENISV</sequence>
<dbReference type="EMBL" id="JARQWQ010000001">
    <property type="protein sequence ID" value="KAK2574333.1"/>
    <property type="molecule type" value="Genomic_DNA"/>
</dbReference>
<protein>
    <submittedName>
        <fullName evidence="7">Protein phosphatase 1D</fullName>
    </submittedName>
</protein>
<dbReference type="SMART" id="SM00332">
    <property type="entry name" value="PP2Cc"/>
    <property type="match status" value="1"/>
</dbReference>
<feature type="domain" description="PPM-type phosphatase" evidence="6">
    <location>
        <begin position="11"/>
        <end position="276"/>
    </location>
</feature>
<dbReference type="AlphaFoldDB" id="A0AAD9R752"/>
<dbReference type="InterPro" id="IPR015655">
    <property type="entry name" value="PP2C"/>
</dbReference>
<evidence type="ECO:0000256" key="5">
    <source>
        <dbReference type="SAM" id="MobiDB-lite"/>
    </source>
</evidence>
<evidence type="ECO:0000256" key="2">
    <source>
        <dbReference type="ARBA" id="ARBA00022801"/>
    </source>
</evidence>
<feature type="compositionally biased region" description="Basic and acidic residues" evidence="5">
    <location>
        <begin position="295"/>
        <end position="308"/>
    </location>
</feature>
<gene>
    <name evidence="7" type="ORF">P5673_000485</name>
</gene>
<dbReference type="InterPro" id="IPR036457">
    <property type="entry name" value="PPM-type-like_dom_sf"/>
</dbReference>
<evidence type="ECO:0000313" key="8">
    <source>
        <dbReference type="Proteomes" id="UP001249851"/>
    </source>
</evidence>
<evidence type="ECO:0000256" key="1">
    <source>
        <dbReference type="ARBA" id="ARBA00022723"/>
    </source>
</evidence>
<feature type="compositionally biased region" description="Polar residues" evidence="5">
    <location>
        <begin position="312"/>
        <end position="324"/>
    </location>
</feature>
<name>A0AAD9R752_ACRCE</name>